<sequence length="270" mass="29105">MSEGDAKLVSRMSRNSGDQSQRRRTIAKRVIEMGEVSVEDLATYTGVSLMTVYRDVAALEAAGILHKHRGKVVAAASGLHEATASYRLKQEATSKRQIAKAVASLIPPGSSVMLDDSTSGVWVLRELADCAPISVITNSLLVARELEEDSRHSLLVLGGEYQSWAAATMGPVTISNLEAVHADICLISASGIRNGTVYHPYADVAAVKAKMMESSELTILLLDHTKFKRRAMYSFGKLADVDVIVVDSETSEDDLQMLQDSGSRVIVATP</sequence>
<dbReference type="InterPro" id="IPR001034">
    <property type="entry name" value="DeoR_HTH"/>
</dbReference>
<evidence type="ECO:0000313" key="5">
    <source>
        <dbReference type="EMBL" id="EPD31105.1"/>
    </source>
</evidence>
<organism evidence="5 6">
    <name type="scientific">Gleimia europaea ACS-120-V-Col10b</name>
    <dbReference type="NCBI Taxonomy" id="883069"/>
    <lineage>
        <taxon>Bacteria</taxon>
        <taxon>Bacillati</taxon>
        <taxon>Actinomycetota</taxon>
        <taxon>Actinomycetes</taxon>
        <taxon>Actinomycetales</taxon>
        <taxon>Actinomycetaceae</taxon>
        <taxon>Gleimia</taxon>
    </lineage>
</organism>
<dbReference type="SMART" id="SM01134">
    <property type="entry name" value="DeoRC"/>
    <property type="match status" value="1"/>
</dbReference>
<feature type="region of interest" description="Disordered" evidence="3">
    <location>
        <begin position="1"/>
        <end position="24"/>
    </location>
</feature>
<keyword evidence="2" id="KW-0804">Transcription</keyword>
<dbReference type="InterPro" id="IPR037171">
    <property type="entry name" value="NagB/RpiA_transferase-like"/>
</dbReference>
<dbReference type="InterPro" id="IPR036388">
    <property type="entry name" value="WH-like_DNA-bd_sf"/>
</dbReference>
<dbReference type="AlphaFoldDB" id="A0A9W5REV3"/>
<dbReference type="SUPFAM" id="SSF100950">
    <property type="entry name" value="NagB/RpiA/CoA transferase-like"/>
    <property type="match status" value="1"/>
</dbReference>
<accession>A0A9W5REV3</accession>
<proteinExistence type="predicted"/>
<evidence type="ECO:0000256" key="1">
    <source>
        <dbReference type="ARBA" id="ARBA00023015"/>
    </source>
</evidence>
<dbReference type="EMBL" id="AGWN01000001">
    <property type="protein sequence ID" value="EPD31105.1"/>
    <property type="molecule type" value="Genomic_DNA"/>
</dbReference>
<evidence type="ECO:0000256" key="3">
    <source>
        <dbReference type="SAM" id="MobiDB-lite"/>
    </source>
</evidence>
<dbReference type="PANTHER" id="PTHR30363">
    <property type="entry name" value="HTH-TYPE TRANSCRIPTIONAL REGULATOR SRLR-RELATED"/>
    <property type="match status" value="1"/>
</dbReference>
<evidence type="ECO:0000259" key="4">
    <source>
        <dbReference type="PROSITE" id="PS51000"/>
    </source>
</evidence>
<feature type="domain" description="HTH deoR-type" evidence="4">
    <location>
        <begin position="19"/>
        <end position="74"/>
    </location>
</feature>
<dbReference type="PROSITE" id="PS51000">
    <property type="entry name" value="HTH_DEOR_2"/>
    <property type="match status" value="1"/>
</dbReference>
<evidence type="ECO:0000256" key="2">
    <source>
        <dbReference type="ARBA" id="ARBA00023163"/>
    </source>
</evidence>
<comment type="caution">
    <text evidence="5">The sequence shown here is derived from an EMBL/GenBank/DDBJ whole genome shotgun (WGS) entry which is preliminary data.</text>
</comment>
<dbReference type="Gene3D" id="1.10.10.10">
    <property type="entry name" value="Winged helix-like DNA-binding domain superfamily/Winged helix DNA-binding domain"/>
    <property type="match status" value="1"/>
</dbReference>
<dbReference type="InterPro" id="IPR014036">
    <property type="entry name" value="DeoR-like_C"/>
</dbReference>
<keyword evidence="6" id="KW-1185">Reference proteome</keyword>
<dbReference type="SMART" id="SM00420">
    <property type="entry name" value="HTH_DEOR"/>
    <property type="match status" value="1"/>
</dbReference>
<dbReference type="GO" id="GO:0003700">
    <property type="term" value="F:DNA-binding transcription factor activity"/>
    <property type="evidence" value="ECO:0007669"/>
    <property type="project" value="InterPro"/>
</dbReference>
<name>A0A9W5REV3_9ACTO</name>
<dbReference type="PANTHER" id="PTHR30363:SF44">
    <property type="entry name" value="AGA OPERON TRANSCRIPTIONAL REPRESSOR-RELATED"/>
    <property type="match status" value="1"/>
</dbReference>
<dbReference type="RefSeq" id="WP_016444217.1">
    <property type="nucleotide sequence ID" value="NZ_KE150266.1"/>
</dbReference>
<dbReference type="SUPFAM" id="SSF46785">
    <property type="entry name" value="Winged helix' DNA-binding domain"/>
    <property type="match status" value="1"/>
</dbReference>
<evidence type="ECO:0000313" key="6">
    <source>
        <dbReference type="Proteomes" id="UP000014387"/>
    </source>
</evidence>
<dbReference type="Pfam" id="PF00455">
    <property type="entry name" value="DeoRC"/>
    <property type="match status" value="1"/>
</dbReference>
<dbReference type="InterPro" id="IPR050313">
    <property type="entry name" value="Carb_Metab_HTH_regulators"/>
</dbReference>
<dbReference type="InterPro" id="IPR036390">
    <property type="entry name" value="WH_DNA-bd_sf"/>
</dbReference>
<reference evidence="5 6" key="1">
    <citation type="submission" date="2013-05" db="EMBL/GenBank/DDBJ databases">
        <title>The Genome Sequence of Actinomyces europaeus ACS-120-V-COL10B.</title>
        <authorList>
            <consortium name="The Broad Institute Genomics Platform"/>
            <person name="Earl A."/>
            <person name="Ward D."/>
            <person name="Feldgarden M."/>
            <person name="Gevers D."/>
            <person name="Saerens B."/>
            <person name="Vaneechoutte M."/>
            <person name="Walker B."/>
            <person name="Young S."/>
            <person name="Zeng Q."/>
            <person name="Gargeya S."/>
            <person name="Fitzgerald M."/>
            <person name="Haas B."/>
            <person name="Abouelleil A."/>
            <person name="Allen A.W."/>
            <person name="Alvarado L."/>
            <person name="Arachchi H.M."/>
            <person name="Berlin A.M."/>
            <person name="Chapman S.B."/>
            <person name="Gainer-Dewar J."/>
            <person name="Goldberg J."/>
            <person name="Griggs A."/>
            <person name="Gujja S."/>
            <person name="Hansen M."/>
            <person name="Howarth C."/>
            <person name="Imamovic A."/>
            <person name="Ireland A."/>
            <person name="Larimer J."/>
            <person name="McCowan C."/>
            <person name="Murphy C."/>
            <person name="Pearson M."/>
            <person name="Poon T.W."/>
            <person name="Priest M."/>
            <person name="Roberts A."/>
            <person name="Saif S."/>
            <person name="Shea T."/>
            <person name="Sisk P."/>
            <person name="Sykes S."/>
            <person name="Wortman J."/>
            <person name="Nusbaum C."/>
            <person name="Birren B."/>
        </authorList>
    </citation>
    <scope>NUCLEOTIDE SEQUENCE [LARGE SCALE GENOMIC DNA]</scope>
    <source>
        <strain evidence="5 6">ACS-120-V-Col10b</strain>
    </source>
</reference>
<dbReference type="Pfam" id="PF08220">
    <property type="entry name" value="HTH_DeoR"/>
    <property type="match status" value="1"/>
</dbReference>
<keyword evidence="1" id="KW-0805">Transcription regulation</keyword>
<dbReference type="Proteomes" id="UP000014387">
    <property type="component" value="Unassembled WGS sequence"/>
</dbReference>
<protein>
    <recommendedName>
        <fullName evidence="4">HTH deoR-type domain-containing protein</fullName>
    </recommendedName>
</protein>
<gene>
    <name evidence="5" type="ORF">HMPREF9238_00865</name>
</gene>